<protein>
    <recommendedName>
        <fullName evidence="2">Methyltransferase domain-containing protein</fullName>
    </recommendedName>
</protein>
<gene>
    <name evidence="3" type="ORF">CBF37_00445</name>
</gene>
<dbReference type="InterPro" id="IPR041698">
    <property type="entry name" value="Methyltransf_25"/>
</dbReference>
<dbReference type="Pfam" id="PF13649">
    <property type="entry name" value="Methyltransf_25"/>
    <property type="match status" value="1"/>
</dbReference>
<evidence type="ECO:0000256" key="1">
    <source>
        <dbReference type="ARBA" id="ARBA00022679"/>
    </source>
</evidence>
<evidence type="ECO:0000259" key="2">
    <source>
        <dbReference type="Pfam" id="PF13649"/>
    </source>
</evidence>
<accession>A0A430A282</accession>
<reference evidence="3 4" key="1">
    <citation type="submission" date="2017-05" db="EMBL/GenBank/DDBJ databases">
        <title>Vagococcus spp. assemblies.</title>
        <authorList>
            <person name="Gulvik C.A."/>
        </authorList>
    </citation>
    <scope>NUCLEOTIDE SEQUENCE [LARGE SCALE GENOMIC DNA]</scope>
    <source>
        <strain evidence="3 4">SS1995</strain>
    </source>
</reference>
<name>A0A430A282_9ENTE</name>
<dbReference type="AlphaFoldDB" id="A0A430A282"/>
<dbReference type="Gene3D" id="2.20.25.110">
    <property type="entry name" value="S-adenosyl-L-methionine-dependent methyltransferases"/>
    <property type="match status" value="1"/>
</dbReference>
<sequence>MKGCITMYKNYGPLAAQVYQITKPTGFSLNGDIDYYKSRLTHVSGPILEACCGTGRVLIPLLKSGYDIDGIDLSEEMLSICRKEIDHNSLKATLYCGDLANYHFDKKYAAIIMPSSSFNLFPSENIALSILKNLYHSLKDGGKFIFDIDLPYYPELNETTTSIYPLNDSEGITLEYKTLEIDWLKQQIVTLLKYEKWTNGQLDATELQNFTLRWYGLSELTLFLEKIGFKSIIISADYDYQSVPANSNQTITFECSK</sequence>
<evidence type="ECO:0000313" key="4">
    <source>
        <dbReference type="Proteomes" id="UP000287857"/>
    </source>
</evidence>
<dbReference type="GO" id="GO:0016740">
    <property type="term" value="F:transferase activity"/>
    <property type="evidence" value="ECO:0007669"/>
    <property type="project" value="UniProtKB-KW"/>
</dbReference>
<keyword evidence="1" id="KW-0808">Transferase</keyword>
<organism evidence="3 4">
    <name type="scientific">Vagococcus vulneris</name>
    <dbReference type="NCBI Taxonomy" id="1977869"/>
    <lineage>
        <taxon>Bacteria</taxon>
        <taxon>Bacillati</taxon>
        <taxon>Bacillota</taxon>
        <taxon>Bacilli</taxon>
        <taxon>Lactobacillales</taxon>
        <taxon>Enterococcaceae</taxon>
        <taxon>Vagococcus</taxon>
    </lineage>
</organism>
<dbReference type="PANTHER" id="PTHR43861">
    <property type="entry name" value="TRANS-ACONITATE 2-METHYLTRANSFERASE-RELATED"/>
    <property type="match status" value="1"/>
</dbReference>
<dbReference type="InterPro" id="IPR029063">
    <property type="entry name" value="SAM-dependent_MTases_sf"/>
</dbReference>
<comment type="caution">
    <text evidence="3">The sequence shown here is derived from an EMBL/GenBank/DDBJ whole genome shotgun (WGS) entry which is preliminary data.</text>
</comment>
<dbReference type="EMBL" id="NGJS01000001">
    <property type="protein sequence ID" value="RSU00517.1"/>
    <property type="molecule type" value="Genomic_DNA"/>
</dbReference>
<dbReference type="SUPFAM" id="SSF53335">
    <property type="entry name" value="S-adenosyl-L-methionine-dependent methyltransferases"/>
    <property type="match status" value="1"/>
</dbReference>
<evidence type="ECO:0000313" key="3">
    <source>
        <dbReference type="EMBL" id="RSU00517.1"/>
    </source>
</evidence>
<dbReference type="Gene3D" id="3.40.50.150">
    <property type="entry name" value="Vaccinia Virus protein VP39"/>
    <property type="match status" value="1"/>
</dbReference>
<feature type="domain" description="Methyltransferase" evidence="2">
    <location>
        <begin position="47"/>
        <end position="142"/>
    </location>
</feature>
<keyword evidence="4" id="KW-1185">Reference proteome</keyword>
<proteinExistence type="predicted"/>
<dbReference type="CDD" id="cd02440">
    <property type="entry name" value="AdoMet_MTases"/>
    <property type="match status" value="1"/>
</dbReference>
<dbReference type="Proteomes" id="UP000287857">
    <property type="component" value="Unassembled WGS sequence"/>
</dbReference>